<dbReference type="EMBL" id="JAAMOZ010000001">
    <property type="protein sequence ID" value="NIH57281.1"/>
    <property type="molecule type" value="Genomic_DNA"/>
</dbReference>
<dbReference type="Proteomes" id="UP000749311">
    <property type="component" value="Unassembled WGS sequence"/>
</dbReference>
<proteinExistence type="predicted"/>
<sequence>MRTVTTTYQPVYVRAEKTPYVAVKNGRQGLSVELKRSYWEEATRVMEDLDYQLGIPSLFDGGAA</sequence>
<accession>A0ABX0SKR6</accession>
<organism evidence="1 2">
    <name type="scientific">Brooklawnia cerclae</name>
    <dbReference type="NCBI Taxonomy" id="349934"/>
    <lineage>
        <taxon>Bacteria</taxon>
        <taxon>Bacillati</taxon>
        <taxon>Actinomycetota</taxon>
        <taxon>Actinomycetes</taxon>
        <taxon>Propionibacteriales</taxon>
        <taxon>Propionibacteriaceae</taxon>
        <taxon>Brooklawnia</taxon>
    </lineage>
</organism>
<dbReference type="RefSeq" id="WP_167166846.1">
    <property type="nucleotide sequence ID" value="NZ_BAAAOO010000008.1"/>
</dbReference>
<protein>
    <submittedName>
        <fullName evidence="1">Uncharacterized protein</fullName>
    </submittedName>
</protein>
<comment type="caution">
    <text evidence="1">The sequence shown here is derived from an EMBL/GenBank/DDBJ whole genome shotgun (WGS) entry which is preliminary data.</text>
</comment>
<evidence type="ECO:0000313" key="1">
    <source>
        <dbReference type="EMBL" id="NIH57281.1"/>
    </source>
</evidence>
<evidence type="ECO:0000313" key="2">
    <source>
        <dbReference type="Proteomes" id="UP000749311"/>
    </source>
</evidence>
<name>A0ABX0SKR6_9ACTN</name>
<keyword evidence="2" id="KW-1185">Reference proteome</keyword>
<gene>
    <name evidence="1" type="ORF">FB473_001926</name>
</gene>
<reference evidence="1 2" key="1">
    <citation type="submission" date="2020-02" db="EMBL/GenBank/DDBJ databases">
        <title>Sequencing the genomes of 1000 actinobacteria strains.</title>
        <authorList>
            <person name="Klenk H.-P."/>
        </authorList>
    </citation>
    <scope>NUCLEOTIDE SEQUENCE [LARGE SCALE GENOMIC DNA]</scope>
    <source>
        <strain evidence="1 2">DSM 19609</strain>
    </source>
</reference>